<feature type="region of interest" description="Disordered" evidence="1">
    <location>
        <begin position="1"/>
        <end position="48"/>
    </location>
</feature>
<reference evidence="2 3" key="1">
    <citation type="submission" date="2015-12" db="EMBL/GenBank/DDBJ databases">
        <title>The genome of Folsomia candida.</title>
        <authorList>
            <person name="Faddeeva A."/>
            <person name="Derks M.F."/>
            <person name="Anvar Y."/>
            <person name="Smit S."/>
            <person name="Van Straalen N."/>
            <person name="Roelofs D."/>
        </authorList>
    </citation>
    <scope>NUCLEOTIDE SEQUENCE [LARGE SCALE GENOMIC DNA]</scope>
    <source>
        <strain evidence="2 3">VU population</strain>
        <tissue evidence="2">Whole body</tissue>
    </source>
</reference>
<organism evidence="2 3">
    <name type="scientific">Folsomia candida</name>
    <name type="common">Springtail</name>
    <dbReference type="NCBI Taxonomy" id="158441"/>
    <lineage>
        <taxon>Eukaryota</taxon>
        <taxon>Metazoa</taxon>
        <taxon>Ecdysozoa</taxon>
        <taxon>Arthropoda</taxon>
        <taxon>Hexapoda</taxon>
        <taxon>Collembola</taxon>
        <taxon>Entomobryomorpha</taxon>
        <taxon>Isotomoidea</taxon>
        <taxon>Isotomidae</taxon>
        <taxon>Proisotominae</taxon>
        <taxon>Folsomia</taxon>
    </lineage>
</organism>
<evidence type="ECO:0000313" key="2">
    <source>
        <dbReference type="EMBL" id="OXA46633.1"/>
    </source>
</evidence>
<sequence>MDIDHESNPRTDPMQMPMPSIERHEANPNPDPKPSSSPSGISEEECAKPSKLFETQHQISANPRFGTKFNSSQNSDQVKSCLGFENIEKSVRWGESKGQNRPQISTSTINLIYELRKDQDFSMLHSPKFNPATISASSWVSAIWKKFLEHSIPQDIGMKVVKIGRTGNEYDVTDFLHRLRPNSLIKLQLFSRNEELNVTGIIKRELYSKSTLSTEVITSLKDLVRQTVIVSPAQSTHFGGYRIPRRVQSSKVYVCDLSALQFQNKFNTGRLVLISRYDTLQKGVLDDEISRNVVGEAKSCPEFRETQRYIPCKSSIFGEVLFDKVAYKRFVAKDVVLAGLALNREAARDHEQPINFKFLKYGSGFFAGDFTHIIETNILSGQVELPFFQNSEKKRVSEIEKRFQRKIVFSAEDCLKSGDDGLVTATTNCGDPHAVFGNEMGCHSVDAAIAENLVGKGGQFCPLINEKFEEFLF</sequence>
<name>A0A226DN31_FOLCA</name>
<accession>A0A226DN31</accession>
<dbReference type="AlphaFoldDB" id="A0A226DN31"/>
<evidence type="ECO:0000256" key="1">
    <source>
        <dbReference type="SAM" id="MobiDB-lite"/>
    </source>
</evidence>
<gene>
    <name evidence="2" type="ORF">Fcan01_18806</name>
</gene>
<proteinExistence type="predicted"/>
<dbReference type="EMBL" id="LNIX01000015">
    <property type="protein sequence ID" value="OXA46633.1"/>
    <property type="molecule type" value="Genomic_DNA"/>
</dbReference>
<protein>
    <submittedName>
        <fullName evidence="2">Uncharacterized protein</fullName>
    </submittedName>
</protein>
<comment type="caution">
    <text evidence="2">The sequence shown here is derived from an EMBL/GenBank/DDBJ whole genome shotgun (WGS) entry which is preliminary data.</text>
</comment>
<keyword evidence="3" id="KW-1185">Reference proteome</keyword>
<evidence type="ECO:0000313" key="3">
    <source>
        <dbReference type="Proteomes" id="UP000198287"/>
    </source>
</evidence>
<dbReference type="Proteomes" id="UP000198287">
    <property type="component" value="Unassembled WGS sequence"/>
</dbReference>